<comment type="subcellular location">
    <subcellularLocation>
        <location evidence="1">Cell membrane</location>
        <topology evidence="1">Multi-pass membrane protein</topology>
    </subcellularLocation>
</comment>
<dbReference type="GO" id="GO:0022857">
    <property type="term" value="F:transmembrane transporter activity"/>
    <property type="evidence" value="ECO:0007669"/>
    <property type="project" value="InterPro"/>
</dbReference>
<evidence type="ECO:0000259" key="9">
    <source>
        <dbReference type="PROSITE" id="PS50850"/>
    </source>
</evidence>
<dbReference type="GO" id="GO:0005886">
    <property type="term" value="C:plasma membrane"/>
    <property type="evidence" value="ECO:0007669"/>
    <property type="project" value="UniProtKB-SubCell"/>
</dbReference>
<dbReference type="PANTHER" id="PTHR23517:SF2">
    <property type="entry name" value="MULTIDRUG RESISTANCE PROTEIN MDTH"/>
    <property type="match status" value="1"/>
</dbReference>
<sequence length="500" mass="53469">MQRRRGILAPGALFPLPFWILLSGIFVNRFGSFVGVFLLVYLTAQGYSPAQAGIAAGAYGLGSMAAALLGGTLADRRGRRWTIVVAMFSSAAATLALSQARALPALVGLATLAGLCAALYRPAASALLTELVPREQRLPAFAWYRFALNVGFTAGPLLAGFFASHSFFLIFLTDALSSVVFGVLALVALPAGSGGAAQEQPPTAAGFVEALHHDPRFLLFLLGSLAVAIVYFQHQSTLVLQVHSLGLSNAAYGALLSLNGLVVIVLELPLSQVTRKCPLLPLIAIGWLLTALGFGLVAFASNLVSLALTVVLWSVGEILHHPASAAYVADLAPAHLRGRYQGAWDVTWNLAQTVGPPLGTLAFSWDAPRFWWLCGLLTSVAVLPLVLGKAPDQTPAQAECPRAETPALRRSGPAPYPARKESGPPGRRSRALLNYLALLPRGTDVDLRIIQQVIRCSYPQARHLAEALERQGYVLRVAGSRRRYCLHPSYRPAAVRLRRQ</sequence>
<evidence type="ECO:0000256" key="7">
    <source>
        <dbReference type="SAM" id="MobiDB-lite"/>
    </source>
</evidence>
<feature type="transmembrane region" description="Helical" evidence="8">
    <location>
        <begin position="217"/>
        <end position="234"/>
    </location>
</feature>
<reference evidence="10 11" key="1">
    <citation type="submission" date="2016-08" db="EMBL/GenBank/DDBJ databases">
        <title>Analysis of Carbohydrate Active Enzymes in Thermogemmatispora T81 Reveals Carbohydrate Degradation Ability.</title>
        <authorList>
            <person name="Tomazini A."/>
            <person name="Lal S."/>
            <person name="Stott M."/>
            <person name="Henrissat B."/>
            <person name="Polikarpov I."/>
            <person name="Sparling R."/>
            <person name="Levin D.B."/>
        </authorList>
    </citation>
    <scope>NUCLEOTIDE SEQUENCE [LARGE SCALE GENOMIC DNA]</scope>
    <source>
        <strain evidence="10 11">T81</strain>
    </source>
</reference>
<dbReference type="Gene3D" id="1.20.1250.20">
    <property type="entry name" value="MFS general substrate transporter like domains"/>
    <property type="match status" value="1"/>
</dbReference>
<feature type="domain" description="Major facilitator superfamily (MFS) profile" evidence="9">
    <location>
        <begin position="12"/>
        <end position="393"/>
    </location>
</feature>
<dbReference type="RefSeq" id="WP_112425460.1">
    <property type="nucleotide sequence ID" value="NZ_MCIF01000002.1"/>
</dbReference>
<name>A0A328VB46_9CHLR</name>
<evidence type="ECO:0000256" key="5">
    <source>
        <dbReference type="ARBA" id="ARBA00022989"/>
    </source>
</evidence>
<feature type="transmembrane region" description="Helical" evidence="8">
    <location>
        <begin position="168"/>
        <end position="189"/>
    </location>
</feature>
<feature type="region of interest" description="Disordered" evidence="7">
    <location>
        <begin position="392"/>
        <end position="427"/>
    </location>
</feature>
<feature type="transmembrane region" description="Helical" evidence="8">
    <location>
        <begin position="250"/>
        <end position="270"/>
    </location>
</feature>
<keyword evidence="11" id="KW-1185">Reference proteome</keyword>
<dbReference type="PANTHER" id="PTHR23517">
    <property type="entry name" value="RESISTANCE PROTEIN MDTM, PUTATIVE-RELATED-RELATED"/>
    <property type="match status" value="1"/>
</dbReference>
<keyword evidence="3" id="KW-1003">Cell membrane</keyword>
<feature type="transmembrane region" description="Helical" evidence="8">
    <location>
        <begin position="282"/>
        <end position="315"/>
    </location>
</feature>
<keyword evidence="6 8" id="KW-0472">Membrane</keyword>
<evidence type="ECO:0000256" key="2">
    <source>
        <dbReference type="ARBA" id="ARBA00022448"/>
    </source>
</evidence>
<dbReference type="SUPFAM" id="SSF103473">
    <property type="entry name" value="MFS general substrate transporter"/>
    <property type="match status" value="1"/>
</dbReference>
<dbReference type="AlphaFoldDB" id="A0A328VB46"/>
<feature type="transmembrane region" description="Helical" evidence="8">
    <location>
        <begin position="370"/>
        <end position="387"/>
    </location>
</feature>
<dbReference type="InterPro" id="IPR036259">
    <property type="entry name" value="MFS_trans_sf"/>
</dbReference>
<evidence type="ECO:0000256" key="3">
    <source>
        <dbReference type="ARBA" id="ARBA00022475"/>
    </source>
</evidence>
<dbReference type="PROSITE" id="PS50850">
    <property type="entry name" value="MFS"/>
    <property type="match status" value="1"/>
</dbReference>
<dbReference type="Proteomes" id="UP000248706">
    <property type="component" value="Unassembled WGS sequence"/>
</dbReference>
<evidence type="ECO:0000313" key="11">
    <source>
        <dbReference type="Proteomes" id="UP000248706"/>
    </source>
</evidence>
<evidence type="ECO:0000313" key="10">
    <source>
        <dbReference type="EMBL" id="RAQ93961.1"/>
    </source>
</evidence>
<feature type="transmembrane region" description="Helical" evidence="8">
    <location>
        <begin position="81"/>
        <end position="97"/>
    </location>
</feature>
<feature type="transmembrane region" description="Helical" evidence="8">
    <location>
        <begin position="12"/>
        <end position="42"/>
    </location>
</feature>
<protein>
    <recommendedName>
        <fullName evidence="9">Major facilitator superfamily (MFS) profile domain-containing protein</fullName>
    </recommendedName>
</protein>
<evidence type="ECO:0000256" key="4">
    <source>
        <dbReference type="ARBA" id="ARBA00022692"/>
    </source>
</evidence>
<gene>
    <name evidence="10" type="ORF">A4R35_00355</name>
</gene>
<evidence type="ECO:0000256" key="6">
    <source>
        <dbReference type="ARBA" id="ARBA00023136"/>
    </source>
</evidence>
<dbReference type="CDD" id="cd17329">
    <property type="entry name" value="MFS_MdtH_MDR_like"/>
    <property type="match status" value="1"/>
</dbReference>
<feature type="transmembrane region" description="Helical" evidence="8">
    <location>
        <begin position="141"/>
        <end position="162"/>
    </location>
</feature>
<proteinExistence type="predicted"/>
<dbReference type="InterPro" id="IPR011701">
    <property type="entry name" value="MFS"/>
</dbReference>
<feature type="transmembrane region" description="Helical" evidence="8">
    <location>
        <begin position="54"/>
        <end position="74"/>
    </location>
</feature>
<dbReference type="Pfam" id="PF07690">
    <property type="entry name" value="MFS_1"/>
    <property type="match status" value="2"/>
</dbReference>
<keyword evidence="4 8" id="KW-0812">Transmembrane</keyword>
<organism evidence="10 11">
    <name type="scientific">Thermogemmatispora tikiterensis</name>
    <dbReference type="NCBI Taxonomy" id="1825093"/>
    <lineage>
        <taxon>Bacteria</taxon>
        <taxon>Bacillati</taxon>
        <taxon>Chloroflexota</taxon>
        <taxon>Ktedonobacteria</taxon>
        <taxon>Thermogemmatisporales</taxon>
        <taxon>Thermogemmatisporaceae</taxon>
        <taxon>Thermogemmatispora</taxon>
    </lineage>
</organism>
<dbReference type="OrthoDB" id="9793283at2"/>
<dbReference type="EMBL" id="MCIF01000002">
    <property type="protein sequence ID" value="RAQ93961.1"/>
    <property type="molecule type" value="Genomic_DNA"/>
</dbReference>
<comment type="caution">
    <text evidence="10">The sequence shown here is derived from an EMBL/GenBank/DDBJ whole genome shotgun (WGS) entry which is preliminary data.</text>
</comment>
<accession>A0A328VB46</accession>
<dbReference type="InterPro" id="IPR020846">
    <property type="entry name" value="MFS_dom"/>
</dbReference>
<keyword evidence="5 8" id="KW-1133">Transmembrane helix</keyword>
<dbReference type="InterPro" id="IPR050171">
    <property type="entry name" value="MFS_Transporters"/>
</dbReference>
<keyword evidence="2" id="KW-0813">Transport</keyword>
<feature type="transmembrane region" description="Helical" evidence="8">
    <location>
        <begin position="103"/>
        <end position="120"/>
    </location>
</feature>
<evidence type="ECO:0000256" key="8">
    <source>
        <dbReference type="SAM" id="Phobius"/>
    </source>
</evidence>
<evidence type="ECO:0000256" key="1">
    <source>
        <dbReference type="ARBA" id="ARBA00004651"/>
    </source>
</evidence>